<dbReference type="EMBL" id="HG970332">
    <property type="protein sequence ID" value="CEF73743.1"/>
    <property type="molecule type" value="Genomic_DNA"/>
</dbReference>
<dbReference type="KEGG" id="fgr:FGSG_11971"/>
<reference evidence="2 3" key="1">
    <citation type="journal article" date="2007" name="Science">
        <title>The Fusarium graminearum genome reveals a link between localized polymorphism and pathogen specialization.</title>
        <authorList>
            <person name="Cuomo C.A."/>
            <person name="Gueldener U."/>
            <person name="Xu J.-R."/>
            <person name="Trail F."/>
            <person name="Turgeon B.G."/>
            <person name="Di Pietro A."/>
            <person name="Walton J.D."/>
            <person name="Ma L.-J."/>
            <person name="Baker S.E."/>
            <person name="Rep M."/>
            <person name="Adam G."/>
            <person name="Antoniw J."/>
            <person name="Baldwin T."/>
            <person name="Calvo S.E."/>
            <person name="Chang Y.-L."/>
            <person name="DeCaprio D."/>
            <person name="Gale L.R."/>
            <person name="Gnerre S."/>
            <person name="Goswami R.S."/>
            <person name="Hammond-Kosack K."/>
            <person name="Harris L.J."/>
            <person name="Hilburn K."/>
            <person name="Kennell J.C."/>
            <person name="Kroken S."/>
            <person name="Magnuson J.K."/>
            <person name="Mannhaupt G."/>
            <person name="Mauceli E.W."/>
            <person name="Mewes H.-W."/>
            <person name="Mitterbauer R."/>
            <person name="Muehlbauer G."/>
            <person name="Muensterkoetter M."/>
            <person name="Nelson D."/>
            <person name="O'Donnell K."/>
            <person name="Ouellet T."/>
            <person name="Qi W."/>
            <person name="Quesneville H."/>
            <person name="Roncero M.I.G."/>
            <person name="Seong K.-Y."/>
            <person name="Tetko I.V."/>
            <person name="Urban M."/>
            <person name="Waalwijk C."/>
            <person name="Ward T.J."/>
            <person name="Yao J."/>
            <person name="Birren B.W."/>
            <person name="Kistler H.C."/>
        </authorList>
    </citation>
    <scope>NUCLEOTIDE SEQUENCE [LARGE SCALE GENOMIC DNA]</scope>
    <source>
        <strain evidence="3">ATCC MYA-4620 / CBS 123657 / FGSC 9075 / NRRL 31084 / PH-1</strain>
        <strain evidence="2">PH-1 / ATCC MYA-4620 / FGSC 9075 / NRRL 31084</strain>
    </source>
</reference>
<reference evidence="2 3" key="2">
    <citation type="journal article" date="2010" name="Nature">
        <title>Comparative genomics reveals mobile pathogenicity chromosomes in Fusarium.</title>
        <authorList>
            <person name="Ma L.J."/>
            <person name="van der Does H.C."/>
            <person name="Borkovich K.A."/>
            <person name="Coleman J.J."/>
            <person name="Daboussi M.J."/>
            <person name="Di Pietro A."/>
            <person name="Dufresne M."/>
            <person name="Freitag M."/>
            <person name="Grabherr M."/>
            <person name="Henrissat B."/>
            <person name="Houterman P.M."/>
            <person name="Kang S."/>
            <person name="Shim W.B."/>
            <person name="Woloshuk C."/>
            <person name="Xie X."/>
            <person name="Xu J.R."/>
            <person name="Antoniw J."/>
            <person name="Baker S.E."/>
            <person name="Bluhm B.H."/>
            <person name="Breakspear A."/>
            <person name="Brown D.W."/>
            <person name="Butchko R.A."/>
            <person name="Chapman S."/>
            <person name="Coulson R."/>
            <person name="Coutinho P.M."/>
            <person name="Danchin E.G."/>
            <person name="Diener A."/>
            <person name="Gale L.R."/>
            <person name="Gardiner D.M."/>
            <person name="Goff S."/>
            <person name="Hammond-Kosack K.E."/>
            <person name="Hilburn K."/>
            <person name="Hua-Van A."/>
            <person name="Jonkers W."/>
            <person name="Kazan K."/>
            <person name="Kodira C.D."/>
            <person name="Koehrsen M."/>
            <person name="Kumar L."/>
            <person name="Lee Y.H."/>
            <person name="Li L."/>
            <person name="Manners J.M."/>
            <person name="Miranda-Saavedra D."/>
            <person name="Mukherjee M."/>
            <person name="Park G."/>
            <person name="Park J."/>
            <person name="Park S.Y."/>
            <person name="Proctor R.H."/>
            <person name="Regev A."/>
            <person name="Ruiz-Roldan M.C."/>
            <person name="Sain D."/>
            <person name="Sakthikumar S."/>
            <person name="Sykes S."/>
            <person name="Schwartz D.C."/>
            <person name="Turgeon B.G."/>
            <person name="Wapinski I."/>
            <person name="Yoder O."/>
            <person name="Young S."/>
            <person name="Zeng Q."/>
            <person name="Zhou S."/>
            <person name="Galagan J."/>
            <person name="Cuomo C.A."/>
            <person name="Kistler H.C."/>
            <person name="Rep M."/>
        </authorList>
    </citation>
    <scope>GENOME REANNOTATION</scope>
    <source>
        <strain evidence="3">ATCC MYA-4620 / CBS 123657 / FGSC 9075 / NRRL 31084 / PH-1</strain>
        <strain evidence="2">PH-1 / ATCC MYA-4620 / FGSC 9075 / NRRL 31084</strain>
    </source>
</reference>
<accession>A0A098D486</accession>
<keyword evidence="3" id="KW-1185">Reference proteome</keyword>
<dbReference type="EnsemblFungi" id="CEF73743">
    <property type="protein sequence ID" value="CEF73743"/>
    <property type="gene ID" value="FGRRES_11971"/>
</dbReference>
<evidence type="ECO:0000313" key="3">
    <source>
        <dbReference type="Proteomes" id="UP000070720"/>
    </source>
</evidence>
<name>I1S553_GIBZE</name>
<dbReference type="VEuPathDB" id="FungiDB:FGRAMPH1_01G03875"/>
<protein>
    <submittedName>
        <fullName evidence="1">Chromosome 1, complete genome</fullName>
    </submittedName>
</protein>
<gene>
    <name evidence="1" type="ORF">FGRAMPH1_01T03875</name>
</gene>
<evidence type="ECO:0000313" key="1">
    <source>
        <dbReference type="EMBL" id="CEF73743.1"/>
    </source>
</evidence>
<reference evidence="2" key="4">
    <citation type="submission" date="2017-01" db="UniProtKB">
        <authorList>
            <consortium name="EnsemblFungi"/>
        </authorList>
    </citation>
    <scope>IDENTIFICATION</scope>
    <source>
        <strain evidence="2">PH-1 / ATCC MYA-4620 / FGSC 9075 / NRRL 31084</strain>
    </source>
</reference>
<reference evidence="1 3" key="3">
    <citation type="journal article" date="2015" name="BMC Genomics">
        <title>The completed genome sequence of the pathogenic ascomycete fungus Fusarium graminearum.</title>
        <authorList>
            <person name="King R."/>
            <person name="Urban M."/>
            <person name="Hammond-Kosack M.C."/>
            <person name="Hassani-Pak K."/>
            <person name="Hammond-Kosack K.E."/>
        </authorList>
    </citation>
    <scope>NUCLEOTIDE SEQUENCE [LARGE SCALE GENOMIC DNA]</scope>
    <source>
        <strain evidence="3">ATCC MYA-4620 / CBS 123657 / FGSC 9075 / NRRL 31084 / PH-1</strain>
        <strain evidence="1">PH-1</strain>
    </source>
</reference>
<dbReference type="RefSeq" id="XP_011317404.1">
    <property type="nucleotide sequence ID" value="XM_011319102.1"/>
</dbReference>
<sequence>MSSCILFHNVSHSPSAMYVIRSYMRRLISETAAPKNIYGVIRRQANGHDCQLSPIFNAPGRWKFEAINGNTLVLVIVKNNKPVTKKAIDKRH</sequence>
<dbReference type="AlphaFoldDB" id="I1S553"/>
<dbReference type="InParanoid" id="I1S553"/>
<proteinExistence type="predicted"/>
<accession>I1S553</accession>
<evidence type="ECO:0000313" key="2">
    <source>
        <dbReference type="EnsemblFungi" id="CEF73743"/>
    </source>
</evidence>
<dbReference type="Proteomes" id="UP000070720">
    <property type="component" value="Chromosome 1"/>
</dbReference>
<organism evidence="1 3">
    <name type="scientific">Gibberella zeae (strain ATCC MYA-4620 / CBS 123657 / FGSC 9075 / NRRL 31084 / PH-1)</name>
    <name type="common">Wheat head blight fungus</name>
    <name type="synonym">Fusarium graminearum</name>
    <dbReference type="NCBI Taxonomy" id="229533"/>
    <lineage>
        <taxon>Eukaryota</taxon>
        <taxon>Fungi</taxon>
        <taxon>Dikarya</taxon>
        <taxon>Ascomycota</taxon>
        <taxon>Pezizomycotina</taxon>
        <taxon>Sordariomycetes</taxon>
        <taxon>Hypocreomycetidae</taxon>
        <taxon>Hypocreales</taxon>
        <taxon>Nectriaceae</taxon>
        <taxon>Fusarium</taxon>
    </lineage>
</organism>
<dbReference type="HOGENOM" id="CLU_2413439_0_0_1"/>